<evidence type="ECO:0000256" key="5">
    <source>
        <dbReference type="ARBA" id="ARBA00022723"/>
    </source>
</evidence>
<dbReference type="CDD" id="cd04813">
    <property type="entry name" value="PA_1"/>
    <property type="match status" value="1"/>
</dbReference>
<dbReference type="SUPFAM" id="SSF52025">
    <property type="entry name" value="PA domain"/>
    <property type="match status" value="1"/>
</dbReference>
<comment type="subcellular location">
    <subcellularLocation>
        <location evidence="2">Membrane</location>
        <topology evidence="2">Single-pass membrane protein</topology>
    </subcellularLocation>
</comment>
<evidence type="ECO:0000256" key="8">
    <source>
        <dbReference type="ARBA" id="ARBA00022989"/>
    </source>
</evidence>
<dbReference type="InterPro" id="IPR001841">
    <property type="entry name" value="Znf_RING"/>
</dbReference>
<gene>
    <name evidence="15" type="ORF">K458DRAFT_344083</name>
</gene>
<dbReference type="PANTHER" id="PTHR47168:SF1">
    <property type="entry name" value="OS02G0798600 PROTEIN"/>
    <property type="match status" value="1"/>
</dbReference>
<dbReference type="Pfam" id="PF02225">
    <property type="entry name" value="PA"/>
    <property type="match status" value="1"/>
</dbReference>
<dbReference type="SUPFAM" id="SSF57850">
    <property type="entry name" value="RING/U-box"/>
    <property type="match status" value="1"/>
</dbReference>
<feature type="compositionally biased region" description="Low complexity" evidence="11">
    <location>
        <begin position="797"/>
        <end position="806"/>
    </location>
</feature>
<dbReference type="InterPro" id="IPR003137">
    <property type="entry name" value="PA_domain"/>
</dbReference>
<feature type="compositionally biased region" description="Basic and acidic residues" evidence="11">
    <location>
        <begin position="172"/>
        <end position="183"/>
    </location>
</feature>
<feature type="compositionally biased region" description="Low complexity" evidence="11">
    <location>
        <begin position="592"/>
        <end position="608"/>
    </location>
</feature>
<organism evidence="15 16">
    <name type="scientific">Lentithecium fluviatile CBS 122367</name>
    <dbReference type="NCBI Taxonomy" id="1168545"/>
    <lineage>
        <taxon>Eukaryota</taxon>
        <taxon>Fungi</taxon>
        <taxon>Dikarya</taxon>
        <taxon>Ascomycota</taxon>
        <taxon>Pezizomycotina</taxon>
        <taxon>Dothideomycetes</taxon>
        <taxon>Pleosporomycetidae</taxon>
        <taxon>Pleosporales</taxon>
        <taxon>Massarineae</taxon>
        <taxon>Lentitheciaceae</taxon>
        <taxon>Lentithecium</taxon>
    </lineage>
</organism>
<dbReference type="InterPro" id="IPR051653">
    <property type="entry name" value="E3_ligase_sorting_rcpt"/>
</dbReference>
<feature type="transmembrane region" description="Helical" evidence="12">
    <location>
        <begin position="544"/>
        <end position="564"/>
    </location>
</feature>
<dbReference type="EMBL" id="MU005592">
    <property type="protein sequence ID" value="KAF2681377.1"/>
    <property type="molecule type" value="Genomic_DNA"/>
</dbReference>
<dbReference type="PROSITE" id="PS50089">
    <property type="entry name" value="ZF_RING_2"/>
    <property type="match status" value="1"/>
</dbReference>
<keyword evidence="13" id="KW-0732">Signal</keyword>
<keyword evidence="5" id="KW-0479">Metal-binding</keyword>
<keyword evidence="8 12" id="KW-1133">Transmembrane helix</keyword>
<feature type="compositionally biased region" description="Polar residues" evidence="11">
    <location>
        <begin position="640"/>
        <end position="650"/>
    </location>
</feature>
<dbReference type="GO" id="GO:0008270">
    <property type="term" value="F:zinc ion binding"/>
    <property type="evidence" value="ECO:0007669"/>
    <property type="project" value="UniProtKB-KW"/>
</dbReference>
<dbReference type="InterPro" id="IPR013083">
    <property type="entry name" value="Znf_RING/FYVE/PHD"/>
</dbReference>
<dbReference type="EC" id="2.3.2.27" evidence="3"/>
<keyword evidence="16" id="KW-1185">Reference proteome</keyword>
<dbReference type="SMART" id="SM00744">
    <property type="entry name" value="RINGv"/>
    <property type="match status" value="1"/>
</dbReference>
<evidence type="ECO:0000256" key="13">
    <source>
        <dbReference type="SAM" id="SignalP"/>
    </source>
</evidence>
<protein>
    <recommendedName>
        <fullName evidence="3">RING-type E3 ubiquitin transferase</fullName>
        <ecNumber evidence="3">2.3.2.27</ecNumber>
    </recommendedName>
</protein>
<dbReference type="CDD" id="cd16454">
    <property type="entry name" value="RING-H2_PA-TM-RING"/>
    <property type="match status" value="1"/>
</dbReference>
<feature type="region of interest" description="Disordered" evidence="11">
    <location>
        <begin position="590"/>
        <end position="661"/>
    </location>
</feature>
<feature type="compositionally biased region" description="Pro residues" evidence="11">
    <location>
        <begin position="616"/>
        <end position="628"/>
    </location>
</feature>
<feature type="region of interest" description="Disordered" evidence="11">
    <location>
        <begin position="782"/>
        <end position="806"/>
    </location>
</feature>
<evidence type="ECO:0000259" key="14">
    <source>
        <dbReference type="PROSITE" id="PS50089"/>
    </source>
</evidence>
<feature type="compositionally biased region" description="Low complexity" evidence="11">
    <location>
        <begin position="143"/>
        <end position="159"/>
    </location>
</feature>
<dbReference type="GO" id="GO:0061630">
    <property type="term" value="F:ubiquitin protein ligase activity"/>
    <property type="evidence" value="ECO:0007669"/>
    <property type="project" value="UniProtKB-EC"/>
</dbReference>
<feature type="signal peptide" evidence="13">
    <location>
        <begin position="1"/>
        <end position="26"/>
    </location>
</feature>
<feature type="region of interest" description="Disordered" evidence="11">
    <location>
        <begin position="439"/>
        <end position="530"/>
    </location>
</feature>
<dbReference type="PANTHER" id="PTHR47168">
    <property type="entry name" value="RING ZINC FINGER DOMAIN SUPERFAMILY PROTEIN-RELATED"/>
    <property type="match status" value="1"/>
</dbReference>
<name>A0A6G1ISZ6_9PLEO</name>
<evidence type="ECO:0000256" key="12">
    <source>
        <dbReference type="SAM" id="Phobius"/>
    </source>
</evidence>
<evidence type="ECO:0000256" key="7">
    <source>
        <dbReference type="ARBA" id="ARBA00022833"/>
    </source>
</evidence>
<feature type="compositionally biased region" description="Polar residues" evidence="11">
    <location>
        <begin position="190"/>
        <end position="199"/>
    </location>
</feature>
<feature type="region of interest" description="Disordered" evidence="11">
    <location>
        <begin position="116"/>
        <end position="204"/>
    </location>
</feature>
<evidence type="ECO:0000256" key="4">
    <source>
        <dbReference type="ARBA" id="ARBA00022692"/>
    </source>
</evidence>
<feature type="compositionally biased region" description="Polar residues" evidence="11">
    <location>
        <begin position="465"/>
        <end position="479"/>
    </location>
</feature>
<dbReference type="InterPro" id="IPR046450">
    <property type="entry name" value="PA_dom_sf"/>
</dbReference>
<feature type="chain" id="PRO_5026320336" description="RING-type E3 ubiquitin transferase" evidence="13">
    <location>
        <begin position="27"/>
        <end position="841"/>
    </location>
</feature>
<evidence type="ECO:0000256" key="2">
    <source>
        <dbReference type="ARBA" id="ARBA00004167"/>
    </source>
</evidence>
<evidence type="ECO:0000256" key="1">
    <source>
        <dbReference type="ARBA" id="ARBA00000900"/>
    </source>
</evidence>
<dbReference type="Gene3D" id="3.50.30.30">
    <property type="match status" value="1"/>
</dbReference>
<sequence length="841" mass="90895">MRPLRLLLSLCTSLTVITLLLYLVFGDQNEEEQQLRSASTAEEKEQKGRFNALFSFTSPSSLFPPSAIISLTDDNSTFFLARPAAFGPALPANGLSGALWIGSGFGDDIMGRGELGCSDVPGWSDGGEGGDMPGLETSLGSEAHAPAQQQNGGNAPNAQHPRDMNTAGPKVTRRDDGTDDHLHQPLPASSIPQAHNAKSSGHADIQSLQEGAEIAGKVVLLKRGGCGFLEKVKWAQRRGGVALIVGDNVRGGGLVRMYARGDTSNVTIPALFTSHTTAHLLSSLTPTGGLFHDLSPEDVAKLNLIKSGKGGKNNNAVKSGKKQEKTTRPTASQNAPKATETGKPTSENLADVESQEKGWFNSLLSAFGFGDTTRTIAKDDSRRPPSSGRLDWVMVDRWDGDEKLATQTATAKATSTPTPDDFVIGEQDWRDTALLPQPTSTIIPQKTSPDTATKTKGNGALPSSGEYTKGNTPETSRWFNTLLGGRRDDSPVVDTGSDGSGATSSTNAHSHSDEHSPNRPQPHEGLWVTLTPTNMSTSPFFDTLLVLVVSPLVTLTVVYALLLLRSRIRRRRWRAPKSLVERLPIRTYHTISDSSPSATPNASSPSTPLLQHSPPQRTPSPSPSPSPSRPRSRTEPEVPATSSSFLQPNRTPEEEKRESGLAAWRRRYGGRQRECVVCLEEYEDGVSQVMSLPCGHEFHAECITPWLVTRRRTCPICKGDVVRSLSQSYHDRTVSAIQARFHDEVDEIQAQAAETRNDSPSASRPLPISSDSLAADIEANWEHEDEDRGREIPPRQGGDLSSSLRDVSSSVATTIWRGFEVVGRATGLQRRASGDEVDRDR</sequence>
<evidence type="ECO:0000256" key="6">
    <source>
        <dbReference type="ARBA" id="ARBA00022771"/>
    </source>
</evidence>
<dbReference type="OrthoDB" id="5357315at2759"/>
<dbReference type="Pfam" id="PF13639">
    <property type="entry name" value="zf-RING_2"/>
    <property type="match status" value="1"/>
</dbReference>
<evidence type="ECO:0000256" key="11">
    <source>
        <dbReference type="SAM" id="MobiDB-lite"/>
    </source>
</evidence>
<evidence type="ECO:0000256" key="10">
    <source>
        <dbReference type="PROSITE-ProRule" id="PRU00175"/>
    </source>
</evidence>
<keyword evidence="7" id="KW-0862">Zinc</keyword>
<evidence type="ECO:0000313" key="15">
    <source>
        <dbReference type="EMBL" id="KAF2681377.1"/>
    </source>
</evidence>
<dbReference type="GO" id="GO:0016020">
    <property type="term" value="C:membrane"/>
    <property type="evidence" value="ECO:0007669"/>
    <property type="project" value="UniProtKB-SubCell"/>
</dbReference>
<feature type="compositionally biased region" description="Polar residues" evidence="11">
    <location>
        <begin position="328"/>
        <end position="348"/>
    </location>
</feature>
<feature type="domain" description="RING-type" evidence="14">
    <location>
        <begin position="675"/>
        <end position="718"/>
    </location>
</feature>
<proteinExistence type="predicted"/>
<feature type="compositionally biased region" description="Polar residues" evidence="11">
    <location>
        <begin position="439"/>
        <end position="456"/>
    </location>
</feature>
<dbReference type="Gene3D" id="3.30.40.10">
    <property type="entry name" value="Zinc/RING finger domain, C3HC4 (zinc finger)"/>
    <property type="match status" value="1"/>
</dbReference>
<feature type="compositionally biased region" description="Basic and acidic residues" evidence="11">
    <location>
        <begin position="782"/>
        <end position="793"/>
    </location>
</feature>
<dbReference type="SMART" id="SM00184">
    <property type="entry name" value="RING"/>
    <property type="match status" value="1"/>
</dbReference>
<reference evidence="15" key="1">
    <citation type="journal article" date="2020" name="Stud. Mycol.">
        <title>101 Dothideomycetes genomes: a test case for predicting lifestyles and emergence of pathogens.</title>
        <authorList>
            <person name="Haridas S."/>
            <person name="Albert R."/>
            <person name="Binder M."/>
            <person name="Bloem J."/>
            <person name="Labutti K."/>
            <person name="Salamov A."/>
            <person name="Andreopoulos B."/>
            <person name="Baker S."/>
            <person name="Barry K."/>
            <person name="Bills G."/>
            <person name="Bluhm B."/>
            <person name="Cannon C."/>
            <person name="Castanera R."/>
            <person name="Culley D."/>
            <person name="Daum C."/>
            <person name="Ezra D."/>
            <person name="Gonzalez J."/>
            <person name="Henrissat B."/>
            <person name="Kuo A."/>
            <person name="Liang C."/>
            <person name="Lipzen A."/>
            <person name="Lutzoni F."/>
            <person name="Magnuson J."/>
            <person name="Mondo S."/>
            <person name="Nolan M."/>
            <person name="Ohm R."/>
            <person name="Pangilinan J."/>
            <person name="Park H.-J."/>
            <person name="Ramirez L."/>
            <person name="Alfaro M."/>
            <person name="Sun H."/>
            <person name="Tritt A."/>
            <person name="Yoshinaga Y."/>
            <person name="Zwiers L.-H."/>
            <person name="Turgeon B."/>
            <person name="Goodwin S."/>
            <person name="Spatafora J."/>
            <person name="Crous P."/>
            <person name="Grigoriev I."/>
        </authorList>
    </citation>
    <scope>NUCLEOTIDE SEQUENCE</scope>
    <source>
        <strain evidence="15">CBS 122367</strain>
    </source>
</reference>
<evidence type="ECO:0000256" key="3">
    <source>
        <dbReference type="ARBA" id="ARBA00012483"/>
    </source>
</evidence>
<accession>A0A6G1ISZ6</accession>
<dbReference type="InterPro" id="IPR011016">
    <property type="entry name" value="Znf_RING-CH"/>
</dbReference>
<evidence type="ECO:0000256" key="9">
    <source>
        <dbReference type="ARBA" id="ARBA00023136"/>
    </source>
</evidence>
<dbReference type="AlphaFoldDB" id="A0A6G1ISZ6"/>
<dbReference type="Proteomes" id="UP000799291">
    <property type="component" value="Unassembled WGS sequence"/>
</dbReference>
<feature type="region of interest" description="Disordered" evidence="11">
    <location>
        <begin position="305"/>
        <end position="348"/>
    </location>
</feature>
<keyword evidence="6 10" id="KW-0863">Zinc-finger</keyword>
<keyword evidence="4 12" id="KW-0812">Transmembrane</keyword>
<evidence type="ECO:0000313" key="16">
    <source>
        <dbReference type="Proteomes" id="UP000799291"/>
    </source>
</evidence>
<feature type="compositionally biased region" description="Low complexity" evidence="11">
    <location>
        <begin position="494"/>
        <end position="506"/>
    </location>
</feature>
<keyword evidence="9 12" id="KW-0472">Membrane</keyword>
<comment type="catalytic activity">
    <reaction evidence="1">
        <text>S-ubiquitinyl-[E2 ubiquitin-conjugating enzyme]-L-cysteine + [acceptor protein]-L-lysine = [E2 ubiquitin-conjugating enzyme]-L-cysteine + N(6)-ubiquitinyl-[acceptor protein]-L-lysine.</text>
        <dbReference type="EC" id="2.3.2.27"/>
    </reaction>
</comment>
<dbReference type="FunFam" id="3.30.40.10:FF:000364">
    <property type="entry name" value="Protease-associated PA domain protein"/>
    <property type="match status" value="1"/>
</dbReference>